<protein>
    <recommendedName>
        <fullName evidence="4">DUF1828 domain-containing protein</fullName>
    </recommendedName>
</protein>
<name>A0ABP9E3P8_9PSEU</name>
<evidence type="ECO:0000256" key="1">
    <source>
        <dbReference type="SAM" id="MobiDB-lite"/>
    </source>
</evidence>
<dbReference type="EMBL" id="BAABHQ010000003">
    <property type="protein sequence ID" value="GAA4867289.1"/>
    <property type="molecule type" value="Genomic_DNA"/>
</dbReference>
<keyword evidence="3" id="KW-1185">Reference proteome</keyword>
<evidence type="ECO:0000313" key="2">
    <source>
        <dbReference type="EMBL" id="GAA4867289.1"/>
    </source>
</evidence>
<proteinExistence type="predicted"/>
<reference evidence="3" key="1">
    <citation type="journal article" date="2019" name="Int. J. Syst. Evol. Microbiol.">
        <title>The Global Catalogue of Microorganisms (GCM) 10K type strain sequencing project: providing services to taxonomists for standard genome sequencing and annotation.</title>
        <authorList>
            <consortium name="The Broad Institute Genomics Platform"/>
            <consortium name="The Broad Institute Genome Sequencing Center for Infectious Disease"/>
            <person name="Wu L."/>
            <person name="Ma J."/>
        </authorList>
    </citation>
    <scope>NUCLEOTIDE SEQUENCE [LARGE SCALE GENOMIC DNA]</scope>
    <source>
        <strain evidence="3">JCM 17983</strain>
    </source>
</reference>
<organism evidence="2 3">
    <name type="scientific">Actinomycetospora straminea</name>
    <dbReference type="NCBI Taxonomy" id="663607"/>
    <lineage>
        <taxon>Bacteria</taxon>
        <taxon>Bacillati</taxon>
        <taxon>Actinomycetota</taxon>
        <taxon>Actinomycetes</taxon>
        <taxon>Pseudonocardiales</taxon>
        <taxon>Pseudonocardiaceae</taxon>
        <taxon>Actinomycetospora</taxon>
    </lineage>
</organism>
<dbReference type="Proteomes" id="UP001500457">
    <property type="component" value="Unassembled WGS sequence"/>
</dbReference>
<feature type="compositionally biased region" description="Basic and acidic residues" evidence="1">
    <location>
        <begin position="1"/>
        <end position="11"/>
    </location>
</feature>
<gene>
    <name evidence="2" type="ORF">GCM10023203_14760</name>
</gene>
<evidence type="ECO:0000313" key="3">
    <source>
        <dbReference type="Proteomes" id="UP001500457"/>
    </source>
</evidence>
<comment type="caution">
    <text evidence="2">The sequence shown here is derived from an EMBL/GenBank/DDBJ whole genome shotgun (WGS) entry which is preliminary data.</text>
</comment>
<accession>A0ABP9E3P8</accession>
<evidence type="ECO:0008006" key="4">
    <source>
        <dbReference type="Google" id="ProtNLM"/>
    </source>
</evidence>
<feature type="region of interest" description="Disordered" evidence="1">
    <location>
        <begin position="1"/>
        <end position="39"/>
    </location>
</feature>
<sequence>MSERGEPERSRRAATVRSLRPVRRPGRPDNGPSGPREDGEWSVASWDDLVLWVRVRYEVMAQDKHSLTFRLPTSEDRTQLVYVHHKGVVDGHDWLQIESPIGRLDEIDARRLLELAEDAVVGGAAAVGGVAVFRHATPLEDLSFAEFDAPFRLVTRIADQLEHALTGTDRY</sequence>
<dbReference type="SUPFAM" id="SSF69635">
    <property type="entry name" value="Type III secretory system chaperone-like"/>
    <property type="match status" value="1"/>
</dbReference>